<dbReference type="STRING" id="48256.CLHUN_42460"/>
<reference evidence="1 2" key="1">
    <citation type="submission" date="2017-03" db="EMBL/GenBank/DDBJ databases">
        <title>Genome sequence of Clostridium hungatei DSM 14427.</title>
        <authorList>
            <person name="Poehlein A."/>
            <person name="Daniel R."/>
        </authorList>
    </citation>
    <scope>NUCLEOTIDE SEQUENCE [LARGE SCALE GENOMIC DNA]</scope>
    <source>
        <strain evidence="1 2">DSM 14427</strain>
    </source>
</reference>
<dbReference type="Proteomes" id="UP000191554">
    <property type="component" value="Unassembled WGS sequence"/>
</dbReference>
<dbReference type="AlphaFoldDB" id="A0A1V4SF64"/>
<evidence type="ECO:0000313" key="2">
    <source>
        <dbReference type="Proteomes" id="UP000191554"/>
    </source>
</evidence>
<proteinExistence type="predicted"/>
<protein>
    <submittedName>
        <fullName evidence="1">Uncharacterized protein</fullName>
    </submittedName>
</protein>
<keyword evidence="2" id="KW-1185">Reference proteome</keyword>
<gene>
    <name evidence="1" type="ORF">CLHUN_42460</name>
</gene>
<dbReference type="EMBL" id="MZGX01000046">
    <property type="protein sequence ID" value="OPX41881.1"/>
    <property type="molecule type" value="Genomic_DNA"/>
</dbReference>
<sequence length="106" mass="12408">MITIDYALRIYTDMLNAGDNIDIKYFKDNLSINDFKEFQELTPFIALLKSSKETDKFKTIFNKVDAHKESIYNLPSVANFRSHRNSKTDEATKKLNKLFDEEFGDE</sequence>
<evidence type="ECO:0000313" key="1">
    <source>
        <dbReference type="EMBL" id="OPX41881.1"/>
    </source>
</evidence>
<accession>A0A1V4SF64</accession>
<name>A0A1V4SF64_RUMHU</name>
<dbReference type="OrthoDB" id="2086176at2"/>
<dbReference type="RefSeq" id="WP_080066685.1">
    <property type="nucleotide sequence ID" value="NZ_MZGX01000046.1"/>
</dbReference>
<organism evidence="1 2">
    <name type="scientific">Ruminiclostridium hungatei</name>
    <name type="common">Clostridium hungatei</name>
    <dbReference type="NCBI Taxonomy" id="48256"/>
    <lineage>
        <taxon>Bacteria</taxon>
        <taxon>Bacillati</taxon>
        <taxon>Bacillota</taxon>
        <taxon>Clostridia</taxon>
        <taxon>Eubacteriales</taxon>
        <taxon>Oscillospiraceae</taxon>
        <taxon>Ruminiclostridium</taxon>
    </lineage>
</organism>
<comment type="caution">
    <text evidence="1">The sequence shown here is derived from an EMBL/GenBank/DDBJ whole genome shotgun (WGS) entry which is preliminary data.</text>
</comment>